<evidence type="ECO:0000256" key="1">
    <source>
        <dbReference type="ARBA" id="ARBA00023157"/>
    </source>
</evidence>
<dbReference type="InterPro" id="IPR036880">
    <property type="entry name" value="Kunitz_BPTI_sf"/>
</dbReference>
<feature type="domain" description="BPTI/Kunitz inhibitor" evidence="2">
    <location>
        <begin position="1"/>
        <end position="46"/>
    </location>
</feature>
<sequence>QPGNCSEYVVRWYYDKQVNSCARFWFSGCKGSGNRFNSEKECEEIC</sequence>
<evidence type="ECO:0000259" key="2">
    <source>
        <dbReference type="PROSITE" id="PS50279"/>
    </source>
</evidence>
<dbReference type="FunFam" id="4.10.410.10:FF:000020">
    <property type="entry name" value="Collagen, type VI, alpha 3"/>
    <property type="match status" value="1"/>
</dbReference>
<gene>
    <name evidence="3" type="ORF">DBR06_SOUSAS11210023</name>
</gene>
<evidence type="ECO:0000313" key="4">
    <source>
        <dbReference type="Proteomes" id="UP000295264"/>
    </source>
</evidence>
<dbReference type="PRINTS" id="PR00759">
    <property type="entry name" value="BASICPTASE"/>
</dbReference>
<dbReference type="InterPro" id="IPR020901">
    <property type="entry name" value="Prtase_inh_Kunz-CS"/>
</dbReference>
<keyword evidence="1" id="KW-1015">Disulfide bond</keyword>
<dbReference type="PANTHER" id="PTHR10083:SF375">
    <property type="entry name" value="BPTI_KUNITZ INHIBITOR DOMAIN-CONTAINING PROTEIN"/>
    <property type="match status" value="1"/>
</dbReference>
<dbReference type="SUPFAM" id="SSF57362">
    <property type="entry name" value="BPTI-like"/>
    <property type="match status" value="1"/>
</dbReference>
<dbReference type="PROSITE" id="PS00280">
    <property type="entry name" value="BPTI_KUNITZ_1"/>
    <property type="match status" value="1"/>
</dbReference>
<protein>
    <recommendedName>
        <fullName evidence="2">BPTI/Kunitz inhibitor domain-containing protein</fullName>
    </recommendedName>
</protein>
<organism evidence="3 4">
    <name type="scientific">Sousa chinensis</name>
    <name type="common">Indo-pacific humpbacked dolphin</name>
    <name type="synonym">Steno chinensis</name>
    <dbReference type="NCBI Taxonomy" id="103600"/>
    <lineage>
        <taxon>Eukaryota</taxon>
        <taxon>Metazoa</taxon>
        <taxon>Chordata</taxon>
        <taxon>Craniata</taxon>
        <taxon>Vertebrata</taxon>
        <taxon>Euteleostomi</taxon>
        <taxon>Mammalia</taxon>
        <taxon>Eutheria</taxon>
        <taxon>Laurasiatheria</taxon>
        <taxon>Artiodactyla</taxon>
        <taxon>Whippomorpha</taxon>
        <taxon>Cetacea</taxon>
        <taxon>Odontoceti</taxon>
        <taxon>Delphinidae</taxon>
        <taxon>Sousa</taxon>
    </lineage>
</organism>
<dbReference type="EMBL" id="QWLN02006048">
    <property type="protein sequence ID" value="TEA36563.1"/>
    <property type="molecule type" value="Genomic_DNA"/>
</dbReference>
<dbReference type="SMART" id="SM00131">
    <property type="entry name" value="KU"/>
    <property type="match status" value="1"/>
</dbReference>
<dbReference type="AlphaFoldDB" id="A0A484GLJ5"/>
<keyword evidence="4" id="KW-1185">Reference proteome</keyword>
<name>A0A484GLJ5_SOUCH</name>
<dbReference type="Pfam" id="PF00014">
    <property type="entry name" value="Kunitz_BPTI"/>
    <property type="match status" value="1"/>
</dbReference>
<dbReference type="InterPro" id="IPR050098">
    <property type="entry name" value="TFPI/VKTCI-like"/>
</dbReference>
<evidence type="ECO:0000313" key="3">
    <source>
        <dbReference type="EMBL" id="TEA36563.1"/>
    </source>
</evidence>
<dbReference type="PANTHER" id="PTHR10083">
    <property type="entry name" value="KUNITZ-TYPE PROTEASE INHIBITOR-RELATED"/>
    <property type="match status" value="1"/>
</dbReference>
<dbReference type="GO" id="GO:0004867">
    <property type="term" value="F:serine-type endopeptidase inhibitor activity"/>
    <property type="evidence" value="ECO:0007669"/>
    <property type="project" value="InterPro"/>
</dbReference>
<dbReference type="GO" id="GO:0005615">
    <property type="term" value="C:extracellular space"/>
    <property type="evidence" value="ECO:0007669"/>
    <property type="project" value="TreeGrafter"/>
</dbReference>
<dbReference type="Proteomes" id="UP000295264">
    <property type="component" value="Unassembled WGS sequence"/>
</dbReference>
<feature type="non-terminal residue" evidence="3">
    <location>
        <position position="1"/>
    </location>
</feature>
<reference evidence="3 4" key="1">
    <citation type="journal article" date="2018" name="Genomics">
        <title>Molecular footprints of inshore aquatic adaptation in Indo-Pacific humpback dolphin (Sousa chinensis).</title>
        <authorList>
            <person name="Ming Y."/>
            <person name="Jian J."/>
            <person name="Yu F."/>
            <person name="Yu X."/>
            <person name="Wang J."/>
            <person name="Liu W."/>
        </authorList>
    </citation>
    <scope>NUCLEOTIDE SEQUENCE [LARGE SCALE GENOMIC DNA]</scope>
    <source>
        <strain evidence="3">MY-2018</strain>
        <tissue evidence="3">Skin</tissue>
    </source>
</reference>
<dbReference type="Gene3D" id="4.10.410.10">
    <property type="entry name" value="Pancreatic trypsin inhibitor Kunitz domain"/>
    <property type="match status" value="1"/>
</dbReference>
<proteinExistence type="predicted"/>
<comment type="caution">
    <text evidence="3">The sequence shown here is derived from an EMBL/GenBank/DDBJ whole genome shotgun (WGS) entry which is preliminary data.</text>
</comment>
<dbReference type="PROSITE" id="PS50279">
    <property type="entry name" value="BPTI_KUNITZ_2"/>
    <property type="match status" value="1"/>
</dbReference>
<feature type="non-terminal residue" evidence="3">
    <location>
        <position position="46"/>
    </location>
</feature>
<accession>A0A484GLJ5</accession>
<dbReference type="InterPro" id="IPR002223">
    <property type="entry name" value="Kunitz_BPTI"/>
</dbReference>